<sequence length="282" mass="31617">MFRSDNLDNAIFECPSSRVPSIRPVLRADTPENDPAWQEFPLPDTSKVSRAAETNNRVRNRQRSKSLILCGRNINDLPTRYVVEGIRDHEFPVIGTYVEKDIVPGFMYTVRCIGTDNYLFGGEPKLLQTIGMGYGKRLTFEGTSLNGSNHNYFYSDSSPTGYAFSIVAVRPGDRFIVVDEYRRPVGEASVDTVEHQQEMTPGESDDGSVLKRLQVSFFCTVRYCGQPHGIMSLYADKSVCVTGIAVLEKPKGAKRASAPRIEQVQLPHFDSCVFEFADNRQP</sequence>
<organism evidence="1 2">
    <name type="scientific">Ridgeia piscesae</name>
    <name type="common">Tubeworm</name>
    <dbReference type="NCBI Taxonomy" id="27915"/>
    <lineage>
        <taxon>Eukaryota</taxon>
        <taxon>Metazoa</taxon>
        <taxon>Spiralia</taxon>
        <taxon>Lophotrochozoa</taxon>
        <taxon>Annelida</taxon>
        <taxon>Polychaeta</taxon>
        <taxon>Sedentaria</taxon>
        <taxon>Canalipalpata</taxon>
        <taxon>Sabellida</taxon>
        <taxon>Siboglinidae</taxon>
        <taxon>Ridgeia</taxon>
    </lineage>
</organism>
<comment type="caution">
    <text evidence="1">The sequence shown here is derived from an EMBL/GenBank/DDBJ whole genome shotgun (WGS) entry which is preliminary data.</text>
</comment>
<name>A0AAD9PD89_RIDPI</name>
<gene>
    <name evidence="1" type="ORF">NP493_29g02047</name>
</gene>
<evidence type="ECO:0000313" key="1">
    <source>
        <dbReference type="EMBL" id="KAK2192480.1"/>
    </source>
</evidence>
<keyword evidence="2" id="KW-1185">Reference proteome</keyword>
<protein>
    <submittedName>
        <fullName evidence="1">Uncharacterized protein</fullName>
    </submittedName>
</protein>
<evidence type="ECO:0000313" key="2">
    <source>
        <dbReference type="Proteomes" id="UP001209878"/>
    </source>
</evidence>
<proteinExistence type="predicted"/>
<dbReference type="Proteomes" id="UP001209878">
    <property type="component" value="Unassembled WGS sequence"/>
</dbReference>
<accession>A0AAD9PD89</accession>
<dbReference type="EMBL" id="JAODUO010000029">
    <property type="protein sequence ID" value="KAK2192480.1"/>
    <property type="molecule type" value="Genomic_DNA"/>
</dbReference>
<reference evidence="1" key="1">
    <citation type="journal article" date="2023" name="Mol. Biol. Evol.">
        <title>Third-Generation Sequencing Reveals the Adaptive Role of the Epigenome in Three Deep-Sea Polychaetes.</title>
        <authorList>
            <person name="Perez M."/>
            <person name="Aroh O."/>
            <person name="Sun Y."/>
            <person name="Lan Y."/>
            <person name="Juniper S.K."/>
            <person name="Young C.R."/>
            <person name="Angers B."/>
            <person name="Qian P.Y."/>
        </authorList>
    </citation>
    <scope>NUCLEOTIDE SEQUENCE</scope>
    <source>
        <strain evidence="1">R07B-5</strain>
    </source>
</reference>
<dbReference type="AlphaFoldDB" id="A0AAD9PD89"/>